<dbReference type="AlphaFoldDB" id="W2TJA5"/>
<dbReference type="EMBL" id="KI658656">
    <property type="protein sequence ID" value="ETN81674.1"/>
    <property type="molecule type" value="Genomic_DNA"/>
</dbReference>
<reference evidence="2" key="1">
    <citation type="journal article" date="2014" name="Nat. Genet.">
        <title>Genome of the human hookworm Necator americanus.</title>
        <authorList>
            <person name="Tang Y.T."/>
            <person name="Gao X."/>
            <person name="Rosa B.A."/>
            <person name="Abubucker S."/>
            <person name="Hallsworth-Pepin K."/>
            <person name="Martin J."/>
            <person name="Tyagi R."/>
            <person name="Heizer E."/>
            <person name="Zhang X."/>
            <person name="Bhonagiri-Palsikar V."/>
            <person name="Minx P."/>
            <person name="Warren W.C."/>
            <person name="Wang Q."/>
            <person name="Zhan B."/>
            <person name="Hotez P.J."/>
            <person name="Sternberg P.W."/>
            <person name="Dougall A."/>
            <person name="Gaze S.T."/>
            <person name="Mulvenna J."/>
            <person name="Sotillo J."/>
            <person name="Ranganathan S."/>
            <person name="Rabelo E.M."/>
            <person name="Wilson R.K."/>
            <person name="Felgner P.L."/>
            <person name="Bethony J."/>
            <person name="Hawdon J.M."/>
            <person name="Gasser R.B."/>
            <person name="Loukas A."/>
            <person name="Mitreva M."/>
        </authorList>
    </citation>
    <scope>NUCLEOTIDE SEQUENCE [LARGE SCALE GENOMIC DNA]</scope>
</reference>
<protein>
    <submittedName>
        <fullName evidence="1">Uncharacterized protein</fullName>
    </submittedName>
</protein>
<dbReference type="Proteomes" id="UP000053676">
    <property type="component" value="Unassembled WGS sequence"/>
</dbReference>
<proteinExistence type="predicted"/>
<accession>W2TJA5</accession>
<evidence type="ECO:0000313" key="1">
    <source>
        <dbReference type="EMBL" id="ETN81674.1"/>
    </source>
</evidence>
<sequence length="118" mass="14020">MMSRHQTSVKICSSQEISASIIHRASRSRQSWVHLEGKRKNPEQLNVLEEVREDFNYTKSMKEVFNSYTEVEAFAPKRTGFIMMKFAKTEQKVCLTYVERRKPRFDCQPILNFRRKQG</sequence>
<organism evidence="1 2">
    <name type="scientific">Necator americanus</name>
    <name type="common">Human hookworm</name>
    <dbReference type="NCBI Taxonomy" id="51031"/>
    <lineage>
        <taxon>Eukaryota</taxon>
        <taxon>Metazoa</taxon>
        <taxon>Ecdysozoa</taxon>
        <taxon>Nematoda</taxon>
        <taxon>Chromadorea</taxon>
        <taxon>Rhabditida</taxon>
        <taxon>Rhabditina</taxon>
        <taxon>Rhabditomorpha</taxon>
        <taxon>Strongyloidea</taxon>
        <taxon>Ancylostomatidae</taxon>
        <taxon>Bunostominae</taxon>
        <taxon>Necator</taxon>
    </lineage>
</organism>
<name>W2TJA5_NECAM</name>
<dbReference type="KEGG" id="nai:NECAME_08340"/>
<keyword evidence="2" id="KW-1185">Reference proteome</keyword>
<gene>
    <name evidence="1" type="ORF">NECAME_08340</name>
</gene>
<evidence type="ECO:0000313" key="2">
    <source>
        <dbReference type="Proteomes" id="UP000053676"/>
    </source>
</evidence>